<accession>A0ABR3MI37</accession>
<evidence type="ECO:0000256" key="1">
    <source>
        <dbReference type="SAM" id="MobiDB-lite"/>
    </source>
</evidence>
<proteinExistence type="predicted"/>
<protein>
    <submittedName>
        <fullName evidence="2">Uncharacterized protein</fullName>
    </submittedName>
</protein>
<sequence>MEGRLHLSNLADEDPSLRRPDRGRTLSNHARHGPQSREPASQSAKRSLIPLGLFLSDQLTHCHSVSHTHSCARALLFILNRRDLHFSTLFPVRVLSRALSRSSLAARASVSASVLYRMNKNGRLLRESR</sequence>
<dbReference type="Proteomes" id="UP001558613">
    <property type="component" value="Unassembled WGS sequence"/>
</dbReference>
<dbReference type="EMBL" id="JAYMGO010000012">
    <property type="protein sequence ID" value="KAL1264722.1"/>
    <property type="molecule type" value="Genomic_DNA"/>
</dbReference>
<comment type="caution">
    <text evidence="2">The sequence shown here is derived from an EMBL/GenBank/DDBJ whole genome shotgun (WGS) entry which is preliminary data.</text>
</comment>
<name>A0ABR3MI37_9TELE</name>
<organism evidence="2 3">
    <name type="scientific">Cirrhinus molitorella</name>
    <name type="common">mud carp</name>
    <dbReference type="NCBI Taxonomy" id="172907"/>
    <lineage>
        <taxon>Eukaryota</taxon>
        <taxon>Metazoa</taxon>
        <taxon>Chordata</taxon>
        <taxon>Craniata</taxon>
        <taxon>Vertebrata</taxon>
        <taxon>Euteleostomi</taxon>
        <taxon>Actinopterygii</taxon>
        <taxon>Neopterygii</taxon>
        <taxon>Teleostei</taxon>
        <taxon>Ostariophysi</taxon>
        <taxon>Cypriniformes</taxon>
        <taxon>Cyprinidae</taxon>
        <taxon>Labeoninae</taxon>
        <taxon>Labeonini</taxon>
        <taxon>Cirrhinus</taxon>
    </lineage>
</organism>
<keyword evidence="3" id="KW-1185">Reference proteome</keyword>
<gene>
    <name evidence="2" type="ORF">QQF64_005077</name>
</gene>
<feature type="compositionally biased region" description="Basic and acidic residues" evidence="1">
    <location>
        <begin position="15"/>
        <end position="24"/>
    </location>
</feature>
<reference evidence="2 3" key="1">
    <citation type="submission" date="2023-09" db="EMBL/GenBank/DDBJ databases">
        <authorList>
            <person name="Wang M."/>
        </authorList>
    </citation>
    <scope>NUCLEOTIDE SEQUENCE [LARGE SCALE GENOMIC DNA]</scope>
    <source>
        <strain evidence="2">GT-2023</strain>
        <tissue evidence="2">Liver</tissue>
    </source>
</reference>
<feature type="region of interest" description="Disordered" evidence="1">
    <location>
        <begin position="1"/>
        <end position="44"/>
    </location>
</feature>
<evidence type="ECO:0000313" key="3">
    <source>
        <dbReference type="Proteomes" id="UP001558613"/>
    </source>
</evidence>
<evidence type="ECO:0000313" key="2">
    <source>
        <dbReference type="EMBL" id="KAL1264722.1"/>
    </source>
</evidence>